<evidence type="ECO:0000313" key="11">
    <source>
        <dbReference type="EMBL" id="ADB85441.1"/>
    </source>
</evidence>
<keyword evidence="6" id="KW-0119">Carbohydrate metabolism</keyword>
<keyword evidence="7 11" id="KW-0326">Glycosidase</keyword>
<dbReference type="GO" id="GO:0030245">
    <property type="term" value="P:cellulose catabolic process"/>
    <property type="evidence" value="ECO:0007669"/>
    <property type="project" value="UniProtKB-KW"/>
</dbReference>
<reference evidence="11" key="1">
    <citation type="journal article" date="2010" name="Proc. Natl. Acad. Sci. U.S.A.">
        <title>Molecular insight into lignocellulose digestion by a marine isopod in the absence of gut microbes.</title>
        <authorList>
            <person name="King A.J."/>
            <person name="Cragg S.M."/>
            <person name="Li Y."/>
            <person name="Dymond J."/>
            <person name="Guille M.J."/>
            <person name="Bowles D.J."/>
            <person name="Bruce N.C."/>
            <person name="Graham I.A."/>
            <person name="McQueen-Mason S.J."/>
        </authorList>
    </citation>
    <scope>NUCLEOTIDE SEQUENCE</scope>
</reference>
<organism evidence="11">
    <name type="scientific">Limnoria quadripunctata</name>
    <name type="common">Gribble</name>
    <dbReference type="NCBI Taxonomy" id="161573"/>
    <lineage>
        <taxon>Eukaryota</taxon>
        <taxon>Metazoa</taxon>
        <taxon>Ecdysozoa</taxon>
        <taxon>Arthropoda</taxon>
        <taxon>Crustacea</taxon>
        <taxon>Multicrustacea</taxon>
        <taxon>Malacostraca</taxon>
        <taxon>Eumalacostraca</taxon>
        <taxon>Peracarida</taxon>
        <taxon>Isopoda</taxon>
        <taxon>Limnoriidae</taxon>
        <taxon>Limnoria</taxon>
    </lineage>
</organism>
<evidence type="ECO:0000256" key="7">
    <source>
        <dbReference type="ARBA" id="ARBA00023295"/>
    </source>
</evidence>
<dbReference type="CAZy" id="GH9">
    <property type="family name" value="Glycoside Hydrolase Family 9"/>
</dbReference>
<dbReference type="PANTHER" id="PTHR22298">
    <property type="entry name" value="ENDO-1,4-BETA-GLUCANASE"/>
    <property type="match status" value="1"/>
</dbReference>
<accession>D4HRL3</accession>
<feature type="domain" description="Glycoside hydrolase family 9" evidence="10">
    <location>
        <begin position="36"/>
        <end position="456"/>
    </location>
</feature>
<dbReference type="AlphaFoldDB" id="D4HRL3"/>
<keyword evidence="8" id="KW-0624">Polysaccharide degradation</keyword>
<sequence>MRAWILAPVLAIFLFSLGAYAQNGGCSSTGQSPYDYSQALCMAMLFYEAQRSGYLPADNRVDWRGDSATGDGSDVGLDLEGGYYDAGDFVKFGFPLAYSVAVLAWGLDEYSGGYRTAGQTAYGRATIKRATDYLLKCHAGSKVLYGQCGDGDIDHEYWGRPEEMTMSRPSYKIDEQNPGADLAAETAAGLAAASIVFQGTDASYANQLLDFAKEMLELADEHQTSYVNSIPAGDFYNSWSGFQDELGWGACWLYKATGEQSYYNQAEGYYNSFNMANDQEVNFYWDDKTAGVYALMTEFGQDSKYNDRFAQFLDSMRTSQRFTNAGLIFINDWGSIRHALGLAFIAIRGADLGINPATNRNFAQTQIDYAVGSQGHSFVVGFGTNPPTHAHHRAASCEDPPAPCSYDDMNKVDPNPHVIYGGLVGGPTDTNDNWQDNRSNWQMTEVGLDYNAVFSSTLAAIITLNY</sequence>
<evidence type="ECO:0000256" key="4">
    <source>
        <dbReference type="ARBA" id="ARBA00022801"/>
    </source>
</evidence>
<comment type="catalytic activity">
    <reaction evidence="1">
        <text>Endohydrolysis of (1-&gt;4)-beta-D-glucosidic linkages in cellulose, lichenin and cereal beta-D-glucans.</text>
        <dbReference type="EC" id="3.2.1.4"/>
    </reaction>
</comment>
<keyword evidence="9" id="KW-0732">Signal</keyword>
<dbReference type="EMBL" id="FJ940760">
    <property type="protein sequence ID" value="ADB85441.1"/>
    <property type="molecule type" value="mRNA"/>
</dbReference>
<feature type="signal peptide" evidence="9">
    <location>
        <begin position="1"/>
        <end position="21"/>
    </location>
</feature>
<keyword evidence="4 11" id="KW-0378">Hydrolase</keyword>
<evidence type="ECO:0000256" key="2">
    <source>
        <dbReference type="ARBA" id="ARBA00007072"/>
    </source>
</evidence>
<feature type="chain" id="PRO_5003058046" description="cellulase" evidence="9">
    <location>
        <begin position="22"/>
        <end position="466"/>
    </location>
</feature>
<dbReference type="Pfam" id="PF00759">
    <property type="entry name" value="Glyco_hydro_9"/>
    <property type="match status" value="1"/>
</dbReference>
<name>D4HRL3_LIMQU</name>
<evidence type="ECO:0000256" key="5">
    <source>
        <dbReference type="ARBA" id="ARBA00023001"/>
    </source>
</evidence>
<evidence type="ECO:0000256" key="3">
    <source>
        <dbReference type="ARBA" id="ARBA00012601"/>
    </source>
</evidence>
<evidence type="ECO:0000256" key="6">
    <source>
        <dbReference type="ARBA" id="ARBA00023277"/>
    </source>
</evidence>
<dbReference type="EC" id="3.2.1.4" evidence="3"/>
<dbReference type="InterPro" id="IPR008928">
    <property type="entry name" value="6-hairpin_glycosidase_sf"/>
</dbReference>
<dbReference type="GO" id="GO:0008810">
    <property type="term" value="F:cellulase activity"/>
    <property type="evidence" value="ECO:0007669"/>
    <property type="project" value="UniProtKB-EC"/>
</dbReference>
<dbReference type="InterPro" id="IPR001701">
    <property type="entry name" value="Glyco_hydro_9"/>
</dbReference>
<keyword evidence="5" id="KW-0136">Cellulose degradation</keyword>
<dbReference type="InterPro" id="IPR012341">
    <property type="entry name" value="6hp_glycosidase-like_sf"/>
</dbReference>
<evidence type="ECO:0000256" key="1">
    <source>
        <dbReference type="ARBA" id="ARBA00000966"/>
    </source>
</evidence>
<protein>
    <recommendedName>
        <fullName evidence="3">cellulase</fullName>
        <ecNumber evidence="3">3.2.1.4</ecNumber>
    </recommendedName>
</protein>
<dbReference type="Gene3D" id="1.50.10.10">
    <property type="match status" value="1"/>
</dbReference>
<evidence type="ECO:0000256" key="8">
    <source>
        <dbReference type="ARBA" id="ARBA00023326"/>
    </source>
</evidence>
<gene>
    <name evidence="11" type="primary">GH9B</name>
</gene>
<proteinExistence type="evidence at transcript level"/>
<evidence type="ECO:0000256" key="9">
    <source>
        <dbReference type="SAM" id="SignalP"/>
    </source>
</evidence>
<comment type="similarity">
    <text evidence="2">Belongs to the glycosyl hydrolase 9 (cellulase E) family.</text>
</comment>
<dbReference type="SUPFAM" id="SSF48208">
    <property type="entry name" value="Six-hairpin glycosidases"/>
    <property type="match status" value="1"/>
</dbReference>
<evidence type="ECO:0000259" key="10">
    <source>
        <dbReference type="Pfam" id="PF00759"/>
    </source>
</evidence>